<reference evidence="1 2" key="1">
    <citation type="submission" date="2024-04" db="EMBL/GenBank/DDBJ databases">
        <title>Tritrichomonas musculus Genome.</title>
        <authorList>
            <person name="Alves-Ferreira E."/>
            <person name="Grigg M."/>
            <person name="Lorenzi H."/>
            <person name="Galac M."/>
        </authorList>
    </citation>
    <scope>NUCLEOTIDE SEQUENCE [LARGE SCALE GENOMIC DNA]</scope>
    <source>
        <strain evidence="1 2">EAF2021</strain>
    </source>
</reference>
<dbReference type="EMBL" id="JAPFFF010000008">
    <property type="protein sequence ID" value="KAK8883830.1"/>
    <property type="molecule type" value="Genomic_DNA"/>
</dbReference>
<name>A0ABR2JY93_9EUKA</name>
<protein>
    <submittedName>
        <fullName evidence="1">Uncharacterized protein</fullName>
    </submittedName>
</protein>
<evidence type="ECO:0000313" key="1">
    <source>
        <dbReference type="EMBL" id="KAK8883830.1"/>
    </source>
</evidence>
<keyword evidence="2" id="KW-1185">Reference proteome</keyword>
<comment type="caution">
    <text evidence="1">The sequence shown here is derived from an EMBL/GenBank/DDBJ whole genome shotgun (WGS) entry which is preliminary data.</text>
</comment>
<proteinExistence type="predicted"/>
<gene>
    <name evidence="1" type="ORF">M9Y10_042929</name>
</gene>
<evidence type="ECO:0000313" key="2">
    <source>
        <dbReference type="Proteomes" id="UP001470230"/>
    </source>
</evidence>
<accession>A0ABR2JY93</accession>
<sequence length="82" mass="9281">MSRITVPSVLSQQTAQIIRIIDSFRQTSTISNIISAFRGAGILSSYHPDHGLIPRVARSEAIRLCHWVNWVNGLFNKKRVHL</sequence>
<dbReference type="Proteomes" id="UP001470230">
    <property type="component" value="Unassembled WGS sequence"/>
</dbReference>
<organism evidence="1 2">
    <name type="scientific">Tritrichomonas musculus</name>
    <dbReference type="NCBI Taxonomy" id="1915356"/>
    <lineage>
        <taxon>Eukaryota</taxon>
        <taxon>Metamonada</taxon>
        <taxon>Parabasalia</taxon>
        <taxon>Tritrichomonadida</taxon>
        <taxon>Tritrichomonadidae</taxon>
        <taxon>Tritrichomonas</taxon>
    </lineage>
</organism>